<organism evidence="3 4">
    <name type="scientific">Araneus ventricosus</name>
    <name type="common">Orbweaver spider</name>
    <name type="synonym">Epeira ventricosa</name>
    <dbReference type="NCBI Taxonomy" id="182803"/>
    <lineage>
        <taxon>Eukaryota</taxon>
        <taxon>Metazoa</taxon>
        <taxon>Ecdysozoa</taxon>
        <taxon>Arthropoda</taxon>
        <taxon>Chelicerata</taxon>
        <taxon>Arachnida</taxon>
        <taxon>Araneae</taxon>
        <taxon>Araneomorphae</taxon>
        <taxon>Entelegynae</taxon>
        <taxon>Araneoidea</taxon>
        <taxon>Araneidae</taxon>
        <taxon>Araneus</taxon>
    </lineage>
</organism>
<dbReference type="GO" id="GO:0016887">
    <property type="term" value="F:ATP hydrolysis activity"/>
    <property type="evidence" value="ECO:0007669"/>
    <property type="project" value="RHEA"/>
</dbReference>
<dbReference type="OrthoDB" id="6434334at2759"/>
<keyword evidence="1" id="KW-0234">DNA repair</keyword>
<dbReference type="GO" id="GO:0006310">
    <property type="term" value="P:DNA recombination"/>
    <property type="evidence" value="ECO:0007669"/>
    <property type="project" value="UniProtKB-KW"/>
</dbReference>
<gene>
    <name evidence="3" type="ORF">AVEN_209322_1</name>
</gene>
<keyword evidence="1" id="KW-0547">Nucleotide-binding</keyword>
<name>A0A4Y2CDX2_ARAVE</name>
<evidence type="ECO:0000313" key="3">
    <source>
        <dbReference type="EMBL" id="GBM01515.1"/>
    </source>
</evidence>
<comment type="catalytic activity">
    <reaction evidence="1">
        <text>ATP + H2O = ADP + phosphate + H(+)</text>
        <dbReference type="Rhea" id="RHEA:13065"/>
        <dbReference type="ChEBI" id="CHEBI:15377"/>
        <dbReference type="ChEBI" id="CHEBI:15378"/>
        <dbReference type="ChEBI" id="CHEBI:30616"/>
        <dbReference type="ChEBI" id="CHEBI:43474"/>
        <dbReference type="ChEBI" id="CHEBI:456216"/>
        <dbReference type="EC" id="5.6.2.3"/>
    </reaction>
</comment>
<dbReference type="Proteomes" id="UP000499080">
    <property type="component" value="Unassembled WGS sequence"/>
</dbReference>
<feature type="domain" description="DNA helicase Pif1-like DEAD-box helicase" evidence="2">
    <location>
        <begin position="39"/>
        <end position="92"/>
    </location>
</feature>
<keyword evidence="1" id="KW-0378">Hydrolase</keyword>
<dbReference type="GO" id="GO:0006281">
    <property type="term" value="P:DNA repair"/>
    <property type="evidence" value="ECO:0007669"/>
    <property type="project" value="UniProtKB-KW"/>
</dbReference>
<dbReference type="Pfam" id="PF05970">
    <property type="entry name" value="PIF1"/>
    <property type="match status" value="1"/>
</dbReference>
<keyword evidence="1" id="KW-0233">DNA recombination</keyword>
<comment type="similarity">
    <text evidence="1">Belongs to the helicase family.</text>
</comment>
<proteinExistence type="inferred from homology"/>
<evidence type="ECO:0000256" key="1">
    <source>
        <dbReference type="RuleBase" id="RU363044"/>
    </source>
</evidence>
<keyword evidence="1" id="KW-0347">Helicase</keyword>
<comment type="caution">
    <text evidence="3">The sequence shown here is derived from an EMBL/GenBank/DDBJ whole genome shotgun (WGS) entry which is preliminary data.</text>
</comment>
<keyword evidence="4" id="KW-1185">Reference proteome</keyword>
<dbReference type="AlphaFoldDB" id="A0A4Y2CDX2"/>
<dbReference type="EMBL" id="BGPR01000170">
    <property type="protein sequence ID" value="GBM01515.1"/>
    <property type="molecule type" value="Genomic_DNA"/>
</dbReference>
<evidence type="ECO:0000259" key="2">
    <source>
        <dbReference type="Pfam" id="PF05970"/>
    </source>
</evidence>
<dbReference type="EC" id="5.6.2.3" evidence="1"/>
<dbReference type="InterPro" id="IPR010285">
    <property type="entry name" value="DNA_helicase_pif1-like_DEAD"/>
</dbReference>
<comment type="cofactor">
    <cofactor evidence="1">
        <name>Mg(2+)</name>
        <dbReference type="ChEBI" id="CHEBI:18420"/>
    </cofactor>
</comment>
<sequence>MVRRLSYELGNLSFVMSAQSQTKRLSKLLIEVWAIFEMTMRGVVFLLSGDFRQTLPVISRATPEDKINAFLKTLELWQYVQRKTLTTKMRSFILSNIPPESFAKQSSNLGDEKFPTKFVSDLISIQSDF</sequence>
<accession>A0A4Y2CDX2</accession>
<evidence type="ECO:0000313" key="4">
    <source>
        <dbReference type="Proteomes" id="UP000499080"/>
    </source>
</evidence>
<keyword evidence="1" id="KW-0067">ATP-binding</keyword>
<reference evidence="3 4" key="1">
    <citation type="journal article" date="2019" name="Sci. Rep.">
        <title>Orb-weaving spider Araneus ventricosus genome elucidates the spidroin gene catalogue.</title>
        <authorList>
            <person name="Kono N."/>
            <person name="Nakamura H."/>
            <person name="Ohtoshi R."/>
            <person name="Moran D.A.P."/>
            <person name="Shinohara A."/>
            <person name="Yoshida Y."/>
            <person name="Fujiwara M."/>
            <person name="Mori M."/>
            <person name="Tomita M."/>
            <person name="Arakawa K."/>
        </authorList>
    </citation>
    <scope>NUCLEOTIDE SEQUENCE [LARGE SCALE GENOMIC DNA]</scope>
</reference>
<protein>
    <recommendedName>
        <fullName evidence="1">ATP-dependent DNA helicase</fullName>
        <ecNumber evidence="1">5.6.2.3</ecNumber>
    </recommendedName>
</protein>
<keyword evidence="1" id="KW-0227">DNA damage</keyword>
<dbReference type="GO" id="GO:0005524">
    <property type="term" value="F:ATP binding"/>
    <property type="evidence" value="ECO:0007669"/>
    <property type="project" value="UniProtKB-KW"/>
</dbReference>
<dbReference type="GO" id="GO:0043139">
    <property type="term" value="F:5'-3' DNA helicase activity"/>
    <property type="evidence" value="ECO:0007669"/>
    <property type="project" value="UniProtKB-EC"/>
</dbReference>
<dbReference type="GO" id="GO:0000723">
    <property type="term" value="P:telomere maintenance"/>
    <property type="evidence" value="ECO:0007669"/>
    <property type="project" value="InterPro"/>
</dbReference>